<proteinExistence type="predicted"/>
<dbReference type="InterPro" id="IPR046036">
    <property type="entry name" value="DUF5994"/>
</dbReference>
<accession>A0A810L108</accession>
<organism evidence="1 2">
    <name type="scientific">Actinocatenispora sera</name>
    <dbReference type="NCBI Taxonomy" id="390989"/>
    <lineage>
        <taxon>Bacteria</taxon>
        <taxon>Bacillati</taxon>
        <taxon>Actinomycetota</taxon>
        <taxon>Actinomycetes</taxon>
        <taxon>Micromonosporales</taxon>
        <taxon>Micromonosporaceae</taxon>
        <taxon>Actinocatenispora</taxon>
    </lineage>
</organism>
<sequence length="161" mass="17552">MRDGAVDLRRRRERGIVAMFSDSRRQPEPIDGHGPELRLALADRPSGGSIDGAWWPYSRDLGVELPPLLAGLRRASGLGGASWVSAGRSGWDRSPMRIRIDGVWVRMRLLGMLDGQLLTVNFLDGDRIRLLVVPTDAPDDTAAAALAAGATGRMAIDRQRD</sequence>
<keyword evidence="2" id="KW-1185">Reference proteome</keyword>
<reference evidence="1" key="1">
    <citation type="submission" date="2020-08" db="EMBL/GenBank/DDBJ databases">
        <title>Whole genome shotgun sequence of Actinocatenispora sera NBRC 101916.</title>
        <authorList>
            <person name="Komaki H."/>
            <person name="Tamura T."/>
        </authorList>
    </citation>
    <scope>NUCLEOTIDE SEQUENCE</scope>
    <source>
        <strain evidence="1">NBRC 101916</strain>
    </source>
</reference>
<dbReference type="KEGG" id="aser:Asera_26930"/>
<evidence type="ECO:0000313" key="2">
    <source>
        <dbReference type="Proteomes" id="UP000680750"/>
    </source>
</evidence>
<dbReference type="Pfam" id="PF19457">
    <property type="entry name" value="DUF5994"/>
    <property type="match status" value="1"/>
</dbReference>
<evidence type="ECO:0000313" key="1">
    <source>
        <dbReference type="EMBL" id="BCJ28585.1"/>
    </source>
</evidence>
<name>A0A810L108_9ACTN</name>
<dbReference type="EMBL" id="AP023354">
    <property type="protein sequence ID" value="BCJ28585.1"/>
    <property type="molecule type" value="Genomic_DNA"/>
</dbReference>
<dbReference type="Proteomes" id="UP000680750">
    <property type="component" value="Chromosome"/>
</dbReference>
<dbReference type="AlphaFoldDB" id="A0A810L108"/>
<protein>
    <submittedName>
        <fullName evidence="1">Uncharacterized protein</fullName>
    </submittedName>
</protein>
<gene>
    <name evidence="1" type="ORF">Asera_26930</name>
</gene>